<reference evidence="1" key="1">
    <citation type="submission" date="2018-02" db="EMBL/GenBank/DDBJ databases">
        <title>Rhizophora mucronata_Transcriptome.</title>
        <authorList>
            <person name="Meera S.P."/>
            <person name="Sreeshan A."/>
            <person name="Augustine A."/>
        </authorList>
    </citation>
    <scope>NUCLEOTIDE SEQUENCE</scope>
    <source>
        <tissue evidence="1">Leaf</tissue>
    </source>
</reference>
<accession>A0A2P2QXS0</accession>
<protein>
    <submittedName>
        <fullName evidence="1">Long chain acyl-CoA synthetase 4-like isoform X2</fullName>
    </submittedName>
</protein>
<sequence>MAGRRRDRCIGAYSPRMDSHLCFLESRVAGIFSEQVQRKIPTVECWVAVSSWMGRLVTMCGKLTRKCTMW</sequence>
<dbReference type="AlphaFoldDB" id="A0A2P2QXS0"/>
<name>A0A2P2QXS0_RHIMU</name>
<organism evidence="1">
    <name type="scientific">Rhizophora mucronata</name>
    <name type="common">Asiatic mangrove</name>
    <dbReference type="NCBI Taxonomy" id="61149"/>
    <lineage>
        <taxon>Eukaryota</taxon>
        <taxon>Viridiplantae</taxon>
        <taxon>Streptophyta</taxon>
        <taxon>Embryophyta</taxon>
        <taxon>Tracheophyta</taxon>
        <taxon>Spermatophyta</taxon>
        <taxon>Magnoliopsida</taxon>
        <taxon>eudicotyledons</taxon>
        <taxon>Gunneridae</taxon>
        <taxon>Pentapetalae</taxon>
        <taxon>rosids</taxon>
        <taxon>fabids</taxon>
        <taxon>Malpighiales</taxon>
        <taxon>Rhizophoraceae</taxon>
        <taxon>Rhizophora</taxon>
    </lineage>
</organism>
<proteinExistence type="predicted"/>
<dbReference type="EMBL" id="GGEC01091284">
    <property type="protein sequence ID" value="MBX71768.1"/>
    <property type="molecule type" value="Transcribed_RNA"/>
</dbReference>
<evidence type="ECO:0000313" key="1">
    <source>
        <dbReference type="EMBL" id="MBX71768.1"/>
    </source>
</evidence>